<organism evidence="1 2">
    <name type="scientific">Taenia crassiceps</name>
    <dbReference type="NCBI Taxonomy" id="6207"/>
    <lineage>
        <taxon>Eukaryota</taxon>
        <taxon>Metazoa</taxon>
        <taxon>Spiralia</taxon>
        <taxon>Lophotrochozoa</taxon>
        <taxon>Platyhelminthes</taxon>
        <taxon>Cestoda</taxon>
        <taxon>Eucestoda</taxon>
        <taxon>Cyclophyllidea</taxon>
        <taxon>Taeniidae</taxon>
        <taxon>Taenia</taxon>
    </lineage>
</organism>
<evidence type="ECO:0000313" key="2">
    <source>
        <dbReference type="Proteomes" id="UP001651158"/>
    </source>
</evidence>
<keyword evidence="2" id="KW-1185">Reference proteome</keyword>
<dbReference type="EMBL" id="JAKROA010000005">
    <property type="protein sequence ID" value="KAL5107144.1"/>
    <property type="molecule type" value="Genomic_DNA"/>
</dbReference>
<comment type="caution">
    <text evidence="1">The sequence shown here is derived from an EMBL/GenBank/DDBJ whole genome shotgun (WGS) entry which is preliminary data.</text>
</comment>
<reference evidence="1 2" key="1">
    <citation type="journal article" date="2022" name="Front. Cell. Infect. Microbiol.">
        <title>The Genomes of Two Strains of Taenia crassiceps the Animal Model for the Study of Human Cysticercosis.</title>
        <authorList>
            <person name="Bobes R.J."/>
            <person name="Estrada K."/>
            <person name="Rios-Valencia D.G."/>
            <person name="Calderon-Gallegos A."/>
            <person name="de la Torre P."/>
            <person name="Carrero J.C."/>
            <person name="Sanchez-Flores A."/>
            <person name="Laclette J.P."/>
        </authorList>
    </citation>
    <scope>NUCLEOTIDE SEQUENCE [LARGE SCALE GENOMIC DNA]</scope>
    <source>
        <strain evidence="1">WFUcys</strain>
    </source>
</reference>
<protein>
    <submittedName>
        <fullName evidence="1">Uncharacterized protein</fullName>
    </submittedName>
</protein>
<sequence>MSLSALEAQALPTTCMRAAREVANHPGATLHPLHLSTCCFGNKSRIDPLAFLDIAKAFLPIESHAFDRIKVSRPCVTMMRCNCENYEQRK</sequence>
<dbReference type="Proteomes" id="UP001651158">
    <property type="component" value="Unassembled WGS sequence"/>
</dbReference>
<accession>A0ABR4QBQ1</accession>
<evidence type="ECO:0000313" key="1">
    <source>
        <dbReference type="EMBL" id="KAL5107144.1"/>
    </source>
</evidence>
<gene>
    <name evidence="1" type="ORF">TcWFU_009711</name>
</gene>
<name>A0ABR4QBQ1_9CEST</name>
<proteinExistence type="predicted"/>